<proteinExistence type="predicted"/>
<dbReference type="EMBL" id="CM043017">
    <property type="protein sequence ID" value="KAI4465992.1"/>
    <property type="molecule type" value="Genomic_DNA"/>
</dbReference>
<gene>
    <name evidence="1" type="ORF">MML48_3g00015528</name>
</gene>
<name>A0ACB9TGX2_HOLOL</name>
<organism evidence="1 2">
    <name type="scientific">Holotrichia oblita</name>
    <name type="common">Chafer beetle</name>
    <dbReference type="NCBI Taxonomy" id="644536"/>
    <lineage>
        <taxon>Eukaryota</taxon>
        <taxon>Metazoa</taxon>
        <taxon>Ecdysozoa</taxon>
        <taxon>Arthropoda</taxon>
        <taxon>Hexapoda</taxon>
        <taxon>Insecta</taxon>
        <taxon>Pterygota</taxon>
        <taxon>Neoptera</taxon>
        <taxon>Endopterygota</taxon>
        <taxon>Coleoptera</taxon>
        <taxon>Polyphaga</taxon>
        <taxon>Scarabaeiformia</taxon>
        <taxon>Scarabaeidae</taxon>
        <taxon>Melolonthinae</taxon>
        <taxon>Holotrichia</taxon>
    </lineage>
</organism>
<keyword evidence="2" id="KW-1185">Reference proteome</keyword>
<evidence type="ECO:0000313" key="1">
    <source>
        <dbReference type="EMBL" id="KAI4465992.1"/>
    </source>
</evidence>
<comment type="caution">
    <text evidence="1">The sequence shown here is derived from an EMBL/GenBank/DDBJ whole genome shotgun (WGS) entry which is preliminary data.</text>
</comment>
<reference evidence="1" key="1">
    <citation type="submission" date="2022-04" db="EMBL/GenBank/DDBJ databases">
        <title>Chromosome-scale genome assembly of Holotrichia oblita Faldermann.</title>
        <authorList>
            <person name="Rongchong L."/>
        </authorList>
    </citation>
    <scope>NUCLEOTIDE SEQUENCE</scope>
    <source>
        <strain evidence="1">81SQS9</strain>
    </source>
</reference>
<protein>
    <submittedName>
        <fullName evidence="1">Myb/sant-like dna-binding domain</fullName>
    </submittedName>
</protein>
<evidence type="ECO:0000313" key="2">
    <source>
        <dbReference type="Proteomes" id="UP001056778"/>
    </source>
</evidence>
<sequence length="243" mass="27949">MRHLIDVVIRYIAVVENKKTDAVMWSEKEKTWKFIADEFRALTGAERNVTVLRNKYDAIKHNVKAKLTRNKLQIFKTGGGSAKLETLTDYEEKLSGYISLCTSISNPENVTILAEYVVNPETNEAEVISDVNITADAEVEAGNEKENQSWTSWNPKALKRKRHSALQQPAKQNLNKNVLNDKLDTMISSRNELLELQKDMVLKDIQSKMQLAEDENTFVKQHRDLLLELLHLKIQNQKLKMEL</sequence>
<accession>A0ACB9TGX2</accession>
<dbReference type="Proteomes" id="UP001056778">
    <property type="component" value="Chromosome 3"/>
</dbReference>